<evidence type="ECO:0000313" key="2">
    <source>
        <dbReference type="EMBL" id="CAK5274757.1"/>
    </source>
</evidence>
<feature type="region of interest" description="Disordered" evidence="1">
    <location>
        <begin position="1"/>
        <end position="27"/>
    </location>
</feature>
<comment type="caution">
    <text evidence="2">The sequence shown here is derived from an EMBL/GenBank/DDBJ whole genome shotgun (WGS) entry which is preliminary data.</text>
</comment>
<proteinExistence type="predicted"/>
<protein>
    <submittedName>
        <fullName evidence="2">Uncharacterized protein</fullName>
    </submittedName>
</protein>
<organism evidence="2 3">
    <name type="scientific">Mycena citricolor</name>
    <dbReference type="NCBI Taxonomy" id="2018698"/>
    <lineage>
        <taxon>Eukaryota</taxon>
        <taxon>Fungi</taxon>
        <taxon>Dikarya</taxon>
        <taxon>Basidiomycota</taxon>
        <taxon>Agaricomycotina</taxon>
        <taxon>Agaricomycetes</taxon>
        <taxon>Agaricomycetidae</taxon>
        <taxon>Agaricales</taxon>
        <taxon>Marasmiineae</taxon>
        <taxon>Mycenaceae</taxon>
        <taxon>Mycena</taxon>
    </lineage>
</organism>
<evidence type="ECO:0000256" key="1">
    <source>
        <dbReference type="SAM" id="MobiDB-lite"/>
    </source>
</evidence>
<accession>A0AAD2HIJ6</accession>
<dbReference type="AlphaFoldDB" id="A0AAD2HIJ6"/>
<dbReference type="Proteomes" id="UP001295794">
    <property type="component" value="Unassembled WGS sequence"/>
</dbReference>
<name>A0AAD2HIJ6_9AGAR</name>
<feature type="non-terminal residue" evidence="2">
    <location>
        <position position="1"/>
    </location>
</feature>
<sequence length="65" mass="7052">WRAGVPQRGPGSQALSPSAAHPTLEIDTRDSKTVRTVLCCFPDAYHIVGLQGQYPTSCRYFLGSS</sequence>
<evidence type="ECO:0000313" key="3">
    <source>
        <dbReference type="Proteomes" id="UP001295794"/>
    </source>
</evidence>
<dbReference type="EMBL" id="CAVNYO010000403">
    <property type="protein sequence ID" value="CAK5274757.1"/>
    <property type="molecule type" value="Genomic_DNA"/>
</dbReference>
<gene>
    <name evidence="2" type="ORF">MYCIT1_LOCUS22054</name>
</gene>
<keyword evidence="3" id="KW-1185">Reference proteome</keyword>
<reference evidence="2" key="1">
    <citation type="submission" date="2023-11" db="EMBL/GenBank/DDBJ databases">
        <authorList>
            <person name="De Vega J J."/>
            <person name="De Vega J J."/>
        </authorList>
    </citation>
    <scope>NUCLEOTIDE SEQUENCE</scope>
</reference>